<evidence type="ECO:0000313" key="7">
    <source>
        <dbReference type="EMBL" id="KAG0458063.1"/>
    </source>
</evidence>
<evidence type="ECO:0000259" key="6">
    <source>
        <dbReference type="PROSITE" id="PS50865"/>
    </source>
</evidence>
<feature type="transmembrane region" description="Helical" evidence="5">
    <location>
        <begin position="156"/>
        <end position="178"/>
    </location>
</feature>
<organism evidence="7 8">
    <name type="scientific">Vanilla planifolia</name>
    <name type="common">Vanilla</name>
    <dbReference type="NCBI Taxonomy" id="51239"/>
    <lineage>
        <taxon>Eukaryota</taxon>
        <taxon>Viridiplantae</taxon>
        <taxon>Streptophyta</taxon>
        <taxon>Embryophyta</taxon>
        <taxon>Tracheophyta</taxon>
        <taxon>Spermatophyta</taxon>
        <taxon>Magnoliopsida</taxon>
        <taxon>Liliopsida</taxon>
        <taxon>Asparagales</taxon>
        <taxon>Orchidaceae</taxon>
        <taxon>Vanilloideae</taxon>
        <taxon>Vanilleae</taxon>
        <taxon>Vanilla</taxon>
    </lineage>
</organism>
<dbReference type="GO" id="GO:0008270">
    <property type="term" value="F:zinc ion binding"/>
    <property type="evidence" value="ECO:0007669"/>
    <property type="project" value="UniProtKB-KW"/>
</dbReference>
<keyword evidence="5" id="KW-0472">Membrane</keyword>
<keyword evidence="8" id="KW-1185">Reference proteome</keyword>
<evidence type="ECO:0000256" key="2">
    <source>
        <dbReference type="ARBA" id="ARBA00022771"/>
    </source>
</evidence>
<keyword evidence="5" id="KW-1133">Transmembrane helix</keyword>
<dbReference type="AlphaFoldDB" id="A0A835UE96"/>
<evidence type="ECO:0000256" key="1">
    <source>
        <dbReference type="ARBA" id="ARBA00022723"/>
    </source>
</evidence>
<feature type="domain" description="MYND-type" evidence="6">
    <location>
        <begin position="224"/>
        <end position="261"/>
    </location>
</feature>
<dbReference type="Proteomes" id="UP000636800">
    <property type="component" value="Chromosome 12"/>
</dbReference>
<dbReference type="OrthoDB" id="8064436at2759"/>
<dbReference type="PROSITE" id="PS50865">
    <property type="entry name" value="ZF_MYND_2"/>
    <property type="match status" value="1"/>
</dbReference>
<proteinExistence type="predicted"/>
<keyword evidence="2 4" id="KW-0863">Zinc-finger</keyword>
<keyword evidence="3" id="KW-0862">Zinc</keyword>
<evidence type="ECO:0000313" key="8">
    <source>
        <dbReference type="Proteomes" id="UP000636800"/>
    </source>
</evidence>
<protein>
    <recommendedName>
        <fullName evidence="6">MYND-type domain-containing protein</fullName>
    </recommendedName>
</protein>
<sequence>MQQDYGVNCTAILEKMSALESTVFVLGDPCVAFKADERVEHREVSCQTGVAPRFSSFFTTAEESANLEGMSSWVVWTWLTNTTSGKMMTWALWLAFESAHSSAYFPALVLSARQRGVYRVLCGTLTDSIRVDYFLFKCRVLSLHSESHSFSCQGKLIYLLFCGLGCAPVVTYIILGIWNEASKKKAKISLLTQIPSEETPSDEVMASTDLPPLIPPSSFGTHVCAKCFAPATTRCSRCKSVRYCSGKCQILHWRQGHKQECQQWPNGIANSSCAEPIRDSVDRISFMNGSRLHIGGYIEEVQHSDILSDLSDCAEDLSLDTHIELKSKAMGREIMPNLTKKLLDLKVPMQPLNPTKPVLILDC</sequence>
<accession>A0A835UE96</accession>
<evidence type="ECO:0000256" key="5">
    <source>
        <dbReference type="SAM" id="Phobius"/>
    </source>
</evidence>
<dbReference type="Gene3D" id="6.10.140.2220">
    <property type="match status" value="1"/>
</dbReference>
<comment type="caution">
    <text evidence="7">The sequence shown here is derived from an EMBL/GenBank/DDBJ whole genome shotgun (WGS) entry which is preliminary data.</text>
</comment>
<keyword evidence="1" id="KW-0479">Metal-binding</keyword>
<gene>
    <name evidence="7" type="ORF">HPP92_023220</name>
</gene>
<dbReference type="EMBL" id="JADCNL010000012">
    <property type="protein sequence ID" value="KAG0458063.1"/>
    <property type="molecule type" value="Genomic_DNA"/>
</dbReference>
<dbReference type="SUPFAM" id="SSF144232">
    <property type="entry name" value="HIT/MYND zinc finger-like"/>
    <property type="match status" value="1"/>
</dbReference>
<dbReference type="InterPro" id="IPR002893">
    <property type="entry name" value="Znf_MYND"/>
</dbReference>
<name>A0A835UE96_VANPL</name>
<dbReference type="FunFam" id="6.10.140.2220:FF:000006">
    <property type="entry name" value="Ubiquitin carboxyl-terminal hydrolase 15"/>
    <property type="match status" value="1"/>
</dbReference>
<dbReference type="Pfam" id="PF01753">
    <property type="entry name" value="zf-MYND"/>
    <property type="match status" value="1"/>
</dbReference>
<reference evidence="7 8" key="1">
    <citation type="journal article" date="2020" name="Nat. Food">
        <title>A phased Vanilla planifolia genome enables genetic improvement of flavour and production.</title>
        <authorList>
            <person name="Hasing T."/>
            <person name="Tang H."/>
            <person name="Brym M."/>
            <person name="Khazi F."/>
            <person name="Huang T."/>
            <person name="Chambers A.H."/>
        </authorList>
    </citation>
    <scope>NUCLEOTIDE SEQUENCE [LARGE SCALE GENOMIC DNA]</scope>
    <source>
        <tissue evidence="7">Leaf</tissue>
    </source>
</reference>
<evidence type="ECO:0000256" key="4">
    <source>
        <dbReference type="PROSITE-ProRule" id="PRU00134"/>
    </source>
</evidence>
<evidence type="ECO:0000256" key="3">
    <source>
        <dbReference type="ARBA" id="ARBA00022833"/>
    </source>
</evidence>
<keyword evidence="5" id="KW-0812">Transmembrane</keyword>